<dbReference type="AlphaFoldDB" id="A0A9P5ECX5"/>
<evidence type="ECO:0000256" key="5">
    <source>
        <dbReference type="ARBA" id="ARBA00023180"/>
    </source>
</evidence>
<evidence type="ECO:0000256" key="3">
    <source>
        <dbReference type="ARBA" id="ARBA00022989"/>
    </source>
</evidence>
<feature type="transmembrane region" description="Helical" evidence="7">
    <location>
        <begin position="152"/>
        <end position="175"/>
    </location>
</feature>
<feature type="region of interest" description="Disordered" evidence="6">
    <location>
        <begin position="699"/>
        <end position="718"/>
    </location>
</feature>
<dbReference type="GO" id="GO:0022857">
    <property type="term" value="F:transmembrane transporter activity"/>
    <property type="evidence" value="ECO:0007669"/>
    <property type="project" value="InterPro"/>
</dbReference>
<dbReference type="OrthoDB" id="5215911at2759"/>
<keyword evidence="3 7" id="KW-1133">Transmembrane helix</keyword>
<feature type="transmembrane region" description="Helical" evidence="7">
    <location>
        <begin position="211"/>
        <end position="231"/>
    </location>
</feature>
<dbReference type="Pfam" id="PF07690">
    <property type="entry name" value="MFS_1"/>
    <property type="match status" value="1"/>
</dbReference>
<keyword evidence="2 7" id="KW-0812">Transmembrane</keyword>
<keyword evidence="4 7" id="KW-0472">Membrane</keyword>
<feature type="transmembrane region" description="Helical" evidence="7">
    <location>
        <begin position="431"/>
        <end position="455"/>
    </location>
</feature>
<evidence type="ECO:0000256" key="4">
    <source>
        <dbReference type="ARBA" id="ARBA00023136"/>
    </source>
</evidence>
<dbReference type="GO" id="GO:0005886">
    <property type="term" value="C:plasma membrane"/>
    <property type="evidence" value="ECO:0007669"/>
    <property type="project" value="TreeGrafter"/>
</dbReference>
<feature type="transmembrane region" description="Helical" evidence="7">
    <location>
        <begin position="467"/>
        <end position="490"/>
    </location>
</feature>
<feature type="transmembrane region" description="Helical" evidence="7">
    <location>
        <begin position="123"/>
        <end position="140"/>
    </location>
</feature>
<dbReference type="InterPro" id="IPR036259">
    <property type="entry name" value="MFS_trans_sf"/>
</dbReference>
<dbReference type="InterPro" id="IPR011701">
    <property type="entry name" value="MFS"/>
</dbReference>
<dbReference type="PANTHER" id="PTHR23502">
    <property type="entry name" value="MAJOR FACILITATOR SUPERFAMILY"/>
    <property type="match status" value="1"/>
</dbReference>
<keyword evidence="5" id="KW-0325">Glycoprotein</keyword>
<accession>A0A9P5ECX5</accession>
<organism evidence="8 9">
    <name type="scientific">Fusarium agapanthi</name>
    <dbReference type="NCBI Taxonomy" id="1803897"/>
    <lineage>
        <taxon>Eukaryota</taxon>
        <taxon>Fungi</taxon>
        <taxon>Dikarya</taxon>
        <taxon>Ascomycota</taxon>
        <taxon>Pezizomycotina</taxon>
        <taxon>Sordariomycetes</taxon>
        <taxon>Hypocreomycetidae</taxon>
        <taxon>Hypocreales</taxon>
        <taxon>Nectriaceae</taxon>
        <taxon>Fusarium</taxon>
        <taxon>Fusarium fujikuroi species complex</taxon>
    </lineage>
</organism>
<evidence type="ECO:0000256" key="1">
    <source>
        <dbReference type="ARBA" id="ARBA00004141"/>
    </source>
</evidence>
<dbReference type="EMBL" id="LUFC02000561">
    <property type="protein sequence ID" value="KAF4496222.1"/>
    <property type="molecule type" value="Genomic_DNA"/>
</dbReference>
<dbReference type="Proteomes" id="UP000737391">
    <property type="component" value="Unassembled WGS sequence"/>
</dbReference>
<feature type="transmembrane region" description="Helical" evidence="7">
    <location>
        <begin position="98"/>
        <end position="116"/>
    </location>
</feature>
<evidence type="ECO:0000313" key="8">
    <source>
        <dbReference type="EMBL" id="KAF4496222.1"/>
    </source>
</evidence>
<name>A0A9P5ECX5_9HYPO</name>
<evidence type="ECO:0000313" key="9">
    <source>
        <dbReference type="Proteomes" id="UP000737391"/>
    </source>
</evidence>
<feature type="transmembrane region" description="Helical" evidence="7">
    <location>
        <begin position="362"/>
        <end position="383"/>
    </location>
</feature>
<evidence type="ECO:0000256" key="6">
    <source>
        <dbReference type="SAM" id="MobiDB-lite"/>
    </source>
</evidence>
<gene>
    <name evidence="8" type="ORF">FAGAP_7654</name>
</gene>
<feature type="transmembrane region" description="Helical" evidence="7">
    <location>
        <begin position="502"/>
        <end position="522"/>
    </location>
</feature>
<evidence type="ECO:0008006" key="10">
    <source>
        <dbReference type="Google" id="ProtNLM"/>
    </source>
</evidence>
<dbReference type="Gene3D" id="1.20.1250.20">
    <property type="entry name" value="MFS general substrate transporter like domains"/>
    <property type="match status" value="1"/>
</dbReference>
<evidence type="ECO:0000256" key="2">
    <source>
        <dbReference type="ARBA" id="ARBA00022692"/>
    </source>
</evidence>
<feature type="transmembrane region" description="Helical" evidence="7">
    <location>
        <begin position="329"/>
        <end position="350"/>
    </location>
</feature>
<protein>
    <recommendedName>
        <fullName evidence="10">Major facilitator superfamily (MFS) profile domain-containing protein</fullName>
    </recommendedName>
</protein>
<keyword evidence="9" id="KW-1185">Reference proteome</keyword>
<sequence>MPRNVAPAPPDFTTPPGTVRLIGEDGIAETRQLVKQPMPTDDPNDPLNWSRARKSMNFVPILAVTAIIFTQTSLPLIFWVLWNQEFGWSYGQLNNANALNYVGTTVGCILFIPPAVKYGRRSMYLLTTAIICAMAIWSTRMKTLTELYVSQFIFGLASATNESIVEMTIADLYFVHQRGSANGLYMVMVMIGSFLSPVIAGYMASNGNWRLCYWITTAVDGALLLYFCFFFEESKYIPRLEAQQLSSQVPTPIPATKKDNVSETQTGEMSTCVTLETSKAPLHRINSDIPLLTWRQRMRLVTKTDESLLGIVRTAVVILFRFPAVMYTALTYAFCLCWISAQASIISIVFTQPPYNFGTVGVGNMSLGVFIGCILGSAYGAVSDRAILWFTRKNYGYYEPEMRLQLNHFPAVCMSGGFVMFGITTAKGMHWIYPSIGSAIFGFGLGGLSDVALCVTIDSYQAITGEAFIGVAFIRNAFSIAISFALVPWLDAQGLQNMTIVMGLWALAMAFLHIPMMIWGPLHIAEHDVEQRWAFSISLPDRVDVSALQPLAAPDQTYLAADVSEQRLPPTFLIERYDYMSGMSAFVEHYLALQGDNPLVASVEVQTPTTLQIEAPDPMPFLFLAVPPQGVDFEKQKPGLPSIQITRIFMNVVAKTEIKCPKGKNVHETGCEARVTMHAEDAFNQRDKDLYVPWQRLSTDSQQLQGSGSGSEMRPSESLDIGMQLSLRLQRSKDLYPSFQTSNIRHTHRIQWEVIVEAAGKSLELSGEEPIKVLSRPEAERNTEWIQPPPEDHLPSFSDDEDGVGSGSRRSSRQTDPAAGVGGLSRLWVF</sequence>
<comment type="subcellular location">
    <subcellularLocation>
        <location evidence="1">Membrane</location>
        <topology evidence="1">Multi-pass membrane protein</topology>
    </subcellularLocation>
</comment>
<reference evidence="8" key="1">
    <citation type="submission" date="2020-01" db="EMBL/GenBank/DDBJ databases">
        <title>Identification and distribution of gene clusters putatively required for synthesis of sphingolipid metabolism inhibitors in phylogenetically diverse species of the filamentous fungus Fusarium.</title>
        <authorList>
            <person name="Kim H.-S."/>
            <person name="Busman M."/>
            <person name="Brown D.W."/>
            <person name="Divon H."/>
            <person name="Uhlig S."/>
            <person name="Proctor R.H."/>
        </authorList>
    </citation>
    <scope>NUCLEOTIDE SEQUENCE</scope>
    <source>
        <strain evidence="8">NRRL 31653</strain>
    </source>
</reference>
<feature type="transmembrane region" description="Helical" evidence="7">
    <location>
        <begin position="184"/>
        <end position="205"/>
    </location>
</feature>
<feature type="transmembrane region" description="Helical" evidence="7">
    <location>
        <begin position="404"/>
        <end position="425"/>
    </location>
</feature>
<dbReference type="PANTHER" id="PTHR23502:SF50">
    <property type="entry name" value="TRANSPORTER, PUTATIVE (AFU_ORTHOLOGUE AFUA_5G00430)-RELATED"/>
    <property type="match status" value="1"/>
</dbReference>
<evidence type="ECO:0000256" key="7">
    <source>
        <dbReference type="SAM" id="Phobius"/>
    </source>
</evidence>
<feature type="region of interest" description="Disordered" evidence="6">
    <location>
        <begin position="774"/>
        <end position="830"/>
    </location>
</feature>
<dbReference type="SUPFAM" id="SSF103473">
    <property type="entry name" value="MFS general substrate transporter"/>
    <property type="match status" value="1"/>
</dbReference>
<proteinExistence type="predicted"/>
<feature type="compositionally biased region" description="Basic and acidic residues" evidence="6">
    <location>
        <begin position="774"/>
        <end position="783"/>
    </location>
</feature>
<comment type="caution">
    <text evidence="8">The sequence shown here is derived from an EMBL/GenBank/DDBJ whole genome shotgun (WGS) entry which is preliminary data.</text>
</comment>
<feature type="transmembrane region" description="Helical" evidence="7">
    <location>
        <begin position="58"/>
        <end position="82"/>
    </location>
</feature>